<dbReference type="GO" id="GO:0003866">
    <property type="term" value="F:3-phosphoshikimate 1-carboxyvinyltransferase activity"/>
    <property type="evidence" value="ECO:0007669"/>
    <property type="project" value="UniProtKB-UniRule"/>
</dbReference>
<gene>
    <name evidence="8 10" type="primary">aroA</name>
    <name evidence="10" type="ORF">CEPID_03325</name>
</gene>
<dbReference type="PATRIC" id="fig|1050174.4.peg.676"/>
<dbReference type="Gene3D" id="3.65.10.10">
    <property type="entry name" value="Enolpyruvate transferase domain"/>
    <property type="match status" value="2"/>
</dbReference>
<comment type="subunit">
    <text evidence="8">Monomer.</text>
</comment>
<evidence type="ECO:0000256" key="7">
    <source>
        <dbReference type="ARBA" id="ARBA00044633"/>
    </source>
</evidence>
<dbReference type="GO" id="GO:0005737">
    <property type="term" value="C:cytoplasm"/>
    <property type="evidence" value="ECO:0007669"/>
    <property type="project" value="UniProtKB-SubCell"/>
</dbReference>
<dbReference type="CDD" id="cd01556">
    <property type="entry name" value="EPSP_synthase"/>
    <property type="match status" value="1"/>
</dbReference>
<evidence type="ECO:0000313" key="10">
    <source>
        <dbReference type="EMBL" id="AKK02545.1"/>
    </source>
</evidence>
<feature type="binding site" evidence="8">
    <location>
        <position position="427"/>
    </location>
    <ligand>
        <name>phosphoenolpyruvate</name>
        <dbReference type="ChEBI" id="CHEBI:58702"/>
    </ligand>
</feature>
<feature type="binding site" evidence="8">
    <location>
        <position position="183"/>
    </location>
    <ligand>
        <name>phosphoenolpyruvate</name>
        <dbReference type="ChEBI" id="CHEBI:58702"/>
    </ligand>
</feature>
<feature type="binding site" evidence="8">
    <location>
        <position position="183"/>
    </location>
    <ligand>
        <name>3-phosphoshikimate</name>
        <dbReference type="ChEBI" id="CHEBI:145989"/>
    </ligand>
</feature>
<dbReference type="InterPro" id="IPR013792">
    <property type="entry name" value="RNA3'P_cycl/enolpyr_Trfase_a/b"/>
</dbReference>
<feature type="binding site" evidence="8">
    <location>
        <position position="182"/>
    </location>
    <ligand>
        <name>3-phosphoshikimate</name>
        <dbReference type="ChEBI" id="CHEBI:145989"/>
    </ligand>
</feature>
<dbReference type="InterPro" id="IPR036968">
    <property type="entry name" value="Enolpyruvate_Tfrase_sf"/>
</dbReference>
<evidence type="ECO:0000256" key="4">
    <source>
        <dbReference type="ARBA" id="ARBA00022605"/>
    </source>
</evidence>
<feature type="binding site" evidence="8">
    <location>
        <position position="210"/>
    </location>
    <ligand>
        <name>3-phosphoshikimate</name>
        <dbReference type="ChEBI" id="CHEBI:145989"/>
    </ligand>
</feature>
<dbReference type="InterPro" id="IPR001986">
    <property type="entry name" value="Enolpyruvate_Tfrase_dom"/>
</dbReference>
<dbReference type="HAMAP" id="MF_00210">
    <property type="entry name" value="EPSP_synth"/>
    <property type="match status" value="1"/>
</dbReference>
<sequence>MPSIMDVMAEKVQDQWWQAPPAAGPIDWELRIPGSKSMTNRALVLAALADGPSVIHDALISRDTELMMQALEQLGTKITRTATSHGTPSTTIKVEPGRFTGGSVHTGLAGTIMRFLPPVAALADGTVFFDGDPEARVRPMSTTLEALRDLGVAVTGDSLPFTIVGTGAVTGGEVSIDASASSQFVSGLMLAGCRFRDGLTITHTGNKLPSLPHIELTVDMLQHAGISVTRTAPNQWHVAPGVPRACIWRIEPDLSNATPFLAAAAVTGGRVRIHDWPMKTAQPGDAIRDILMDMGCEVEFIAVGDGHALEIHGPHPGELRGLDLDLSDIGELTPTLAALAAVANSPSELHGIAHLRGHETDRLAALTAELNNVGVDCRELPDGLAIRPRPLRAGKWRSYADHRMATAGAILGLLTPIKVENIATTAKTLPGFATMWEDMVHHAAEPESGVTSG</sequence>
<dbReference type="InterPro" id="IPR023193">
    <property type="entry name" value="EPSP_synthase_CS"/>
</dbReference>
<keyword evidence="5 8" id="KW-0808">Transferase</keyword>
<dbReference type="UniPathway" id="UPA00053">
    <property type="reaction ID" value="UER00089"/>
</dbReference>
<keyword evidence="6 8" id="KW-0057">Aromatic amino acid biosynthesis</keyword>
<proteinExistence type="inferred from homology"/>
<comment type="function">
    <text evidence="8">Catalyzes the transfer of the enolpyruvyl moiety of phosphoenolpyruvate (PEP) to the 5-hydroxyl of shikimate-3-phosphate (S3P) to produce enolpyruvyl shikimate-3-phosphate and inorganic phosphate.</text>
</comment>
<comment type="caution">
    <text evidence="8">Lacks conserved residue(s) required for the propagation of feature annotation.</text>
</comment>
<dbReference type="AlphaFoldDB" id="A0A0G3GPM9"/>
<dbReference type="EMBL" id="CP011541">
    <property type="protein sequence ID" value="AKK02545.1"/>
    <property type="molecule type" value="Genomic_DNA"/>
</dbReference>
<feature type="domain" description="Enolpyruvate transferase" evidence="9">
    <location>
        <begin position="25"/>
        <end position="434"/>
    </location>
</feature>
<dbReference type="GO" id="GO:0009423">
    <property type="term" value="P:chorismate biosynthetic process"/>
    <property type="evidence" value="ECO:0007669"/>
    <property type="project" value="UniProtKB-UniRule"/>
</dbReference>
<feature type="binding site" evidence="8">
    <location>
        <position position="110"/>
    </location>
    <ligand>
        <name>phosphoenolpyruvate</name>
        <dbReference type="ChEBI" id="CHEBI:58702"/>
    </ligand>
</feature>
<keyword evidence="11" id="KW-1185">Reference proteome</keyword>
<evidence type="ECO:0000256" key="8">
    <source>
        <dbReference type="HAMAP-Rule" id="MF_00210"/>
    </source>
</evidence>
<protein>
    <recommendedName>
        <fullName evidence="8">3-phosphoshikimate 1-carboxyvinyltransferase</fullName>
        <ecNumber evidence="8">2.5.1.19</ecNumber>
    </recommendedName>
    <alternativeName>
        <fullName evidence="8">5-enolpyruvylshikimate-3-phosphate synthase</fullName>
        <shortName evidence="8">EPSP synthase</shortName>
        <shortName evidence="8">EPSPS</shortName>
    </alternativeName>
</protein>
<dbReference type="PIRSF" id="PIRSF000505">
    <property type="entry name" value="EPSPS"/>
    <property type="match status" value="1"/>
</dbReference>
<dbReference type="Pfam" id="PF00275">
    <property type="entry name" value="EPSP_synthase"/>
    <property type="match status" value="1"/>
</dbReference>
<feature type="binding site" evidence="8">
    <location>
        <position position="181"/>
    </location>
    <ligand>
        <name>3-phosphoshikimate</name>
        <dbReference type="ChEBI" id="CHEBI:145989"/>
    </ligand>
</feature>
<evidence type="ECO:0000256" key="3">
    <source>
        <dbReference type="ARBA" id="ARBA00022490"/>
    </source>
</evidence>
<feature type="active site" description="Proton acceptor" evidence="8">
    <location>
        <position position="331"/>
    </location>
</feature>
<reference evidence="10 11" key="1">
    <citation type="submission" date="2015-05" db="EMBL/GenBank/DDBJ databases">
        <title>Complete genome sequence of Corynebacterium epidermidicanis DSM 45586, isolated from the skin of a dog suffering from pruritus.</title>
        <authorList>
            <person name="Ruckert C."/>
            <person name="Albersmeier A."/>
            <person name="Winkler A."/>
            <person name="Tauch A."/>
        </authorList>
    </citation>
    <scope>NUCLEOTIDE SEQUENCE [LARGE SCALE GENOMIC DNA]</scope>
    <source>
        <strain evidence="10 11">DSM 45586</strain>
    </source>
</reference>
<feature type="binding site" evidence="8">
    <location>
        <position position="358"/>
    </location>
    <ligand>
        <name>3-phosphoshikimate</name>
        <dbReference type="ChEBI" id="CHEBI:145989"/>
    </ligand>
</feature>
<dbReference type="PANTHER" id="PTHR21090:SF5">
    <property type="entry name" value="PENTAFUNCTIONAL AROM POLYPEPTIDE"/>
    <property type="match status" value="1"/>
</dbReference>
<dbReference type="PROSITE" id="PS00885">
    <property type="entry name" value="EPSP_SYNTHASE_2"/>
    <property type="match status" value="1"/>
</dbReference>
<dbReference type="EC" id="2.5.1.19" evidence="8"/>
<keyword evidence="3 8" id="KW-0963">Cytoplasm</keyword>
<dbReference type="STRING" id="1050174.CEPID_03325"/>
<dbReference type="GO" id="GO:0009073">
    <property type="term" value="P:aromatic amino acid family biosynthetic process"/>
    <property type="evidence" value="ECO:0007669"/>
    <property type="project" value="UniProtKB-KW"/>
</dbReference>
<organism evidence="10 11">
    <name type="scientific">Corynebacterium epidermidicanis</name>
    <dbReference type="NCBI Taxonomy" id="1050174"/>
    <lineage>
        <taxon>Bacteria</taxon>
        <taxon>Bacillati</taxon>
        <taxon>Actinomycetota</taxon>
        <taxon>Actinomycetes</taxon>
        <taxon>Mycobacteriales</taxon>
        <taxon>Corynebacteriaceae</taxon>
        <taxon>Corynebacterium</taxon>
    </lineage>
</organism>
<feature type="binding site" evidence="8">
    <location>
        <position position="138"/>
    </location>
    <ligand>
        <name>phosphoenolpyruvate</name>
        <dbReference type="ChEBI" id="CHEBI:58702"/>
    </ligand>
</feature>
<accession>A0A0G3GPM9</accession>
<comment type="similarity">
    <text evidence="2 8">Belongs to the EPSP synthase family.</text>
</comment>
<dbReference type="InterPro" id="IPR006264">
    <property type="entry name" value="EPSP_synthase"/>
</dbReference>
<feature type="binding site" evidence="8">
    <location>
        <position position="36"/>
    </location>
    <ligand>
        <name>phosphoenolpyruvate</name>
        <dbReference type="ChEBI" id="CHEBI:58702"/>
    </ligand>
</feature>
<feature type="binding site" evidence="8">
    <location>
        <position position="362"/>
    </location>
    <ligand>
        <name>phosphoenolpyruvate</name>
        <dbReference type="ChEBI" id="CHEBI:58702"/>
    </ligand>
</feature>
<dbReference type="GO" id="GO:0008652">
    <property type="term" value="P:amino acid biosynthetic process"/>
    <property type="evidence" value="ECO:0007669"/>
    <property type="project" value="UniProtKB-KW"/>
</dbReference>
<dbReference type="SUPFAM" id="SSF55205">
    <property type="entry name" value="EPT/RTPC-like"/>
    <property type="match status" value="1"/>
</dbReference>
<evidence type="ECO:0000313" key="11">
    <source>
        <dbReference type="Proteomes" id="UP000035368"/>
    </source>
</evidence>
<feature type="binding site" evidence="8">
    <location>
        <position position="403"/>
    </location>
    <ligand>
        <name>phosphoenolpyruvate</name>
        <dbReference type="ChEBI" id="CHEBI:58702"/>
    </ligand>
</feature>
<evidence type="ECO:0000259" key="9">
    <source>
        <dbReference type="Pfam" id="PF00275"/>
    </source>
</evidence>
<feature type="binding site" evidence="8">
    <location>
        <position position="37"/>
    </location>
    <ligand>
        <name>3-phosphoshikimate</name>
        <dbReference type="ChEBI" id="CHEBI:145989"/>
    </ligand>
</feature>
<comment type="pathway">
    <text evidence="1 8">Metabolic intermediate biosynthesis; chorismate biosynthesis; chorismate from D-erythrose 4-phosphate and phosphoenolpyruvate: step 6/7.</text>
</comment>
<dbReference type="KEGG" id="cei:CEPID_03325"/>
<comment type="subcellular location">
    <subcellularLocation>
        <location evidence="8">Cytoplasm</location>
    </subcellularLocation>
</comment>
<feature type="binding site" evidence="8">
    <location>
        <position position="331"/>
    </location>
    <ligand>
        <name>3-phosphoshikimate</name>
        <dbReference type="ChEBI" id="CHEBI:145989"/>
    </ligand>
</feature>
<comment type="catalytic activity">
    <reaction evidence="7">
        <text>3-phosphoshikimate + phosphoenolpyruvate = 5-O-(1-carboxyvinyl)-3-phosphoshikimate + phosphate</text>
        <dbReference type="Rhea" id="RHEA:21256"/>
        <dbReference type="ChEBI" id="CHEBI:43474"/>
        <dbReference type="ChEBI" id="CHEBI:57701"/>
        <dbReference type="ChEBI" id="CHEBI:58702"/>
        <dbReference type="ChEBI" id="CHEBI:145989"/>
        <dbReference type="EC" id="2.5.1.19"/>
    </reaction>
    <physiologicalReaction direction="left-to-right" evidence="7">
        <dbReference type="Rhea" id="RHEA:21257"/>
    </physiologicalReaction>
</comment>
<dbReference type="Proteomes" id="UP000035368">
    <property type="component" value="Chromosome"/>
</dbReference>
<name>A0A0G3GPM9_9CORY</name>
<evidence type="ECO:0000256" key="1">
    <source>
        <dbReference type="ARBA" id="ARBA00004811"/>
    </source>
</evidence>
<feature type="binding site" evidence="8">
    <location>
        <position position="41"/>
    </location>
    <ligand>
        <name>3-phosphoshikimate</name>
        <dbReference type="ChEBI" id="CHEBI:145989"/>
    </ligand>
</feature>
<evidence type="ECO:0000256" key="6">
    <source>
        <dbReference type="ARBA" id="ARBA00023141"/>
    </source>
</evidence>
<dbReference type="FunFam" id="3.65.10.10:FF:000011">
    <property type="entry name" value="3-phosphoshikimate 1-carboxyvinyltransferase"/>
    <property type="match status" value="1"/>
</dbReference>
<evidence type="ECO:0000256" key="2">
    <source>
        <dbReference type="ARBA" id="ARBA00009948"/>
    </source>
</evidence>
<dbReference type="NCBIfam" id="TIGR01356">
    <property type="entry name" value="aroA"/>
    <property type="match status" value="1"/>
</dbReference>
<dbReference type="PANTHER" id="PTHR21090">
    <property type="entry name" value="AROM/DEHYDROQUINATE SYNTHASE"/>
    <property type="match status" value="1"/>
</dbReference>
<keyword evidence="4 8" id="KW-0028">Amino-acid biosynthesis</keyword>
<evidence type="ECO:0000256" key="5">
    <source>
        <dbReference type="ARBA" id="ARBA00022679"/>
    </source>
</evidence>
<feature type="binding site" evidence="8">
    <location>
        <position position="36"/>
    </location>
    <ligand>
        <name>3-phosphoshikimate</name>
        <dbReference type="ChEBI" id="CHEBI:145989"/>
    </ligand>
</feature>
<dbReference type="FunFam" id="3.65.10.10:FF:000010">
    <property type="entry name" value="3-phosphoshikimate 1-carboxyvinyltransferase"/>
    <property type="match status" value="1"/>
</dbReference>